<protein>
    <submittedName>
        <fullName evidence="3">SUF system FeS assembly protein, NifU family</fullName>
    </submittedName>
</protein>
<accession>C8W9P1</accession>
<dbReference type="RefSeq" id="WP_012808487.1">
    <property type="nucleotide sequence ID" value="NC_013203.1"/>
</dbReference>
<dbReference type="STRING" id="521095.Apar_0398"/>
<dbReference type="KEGG" id="apv:Apar_0398"/>
<dbReference type="Proteomes" id="UP000000960">
    <property type="component" value="Chromosome"/>
</dbReference>
<sequence length="175" mass="18914">MAVNDLYNAEFMDHVSHPDYKYQMDNPTVSHAGVNPSCGDELTFSVRIEDGKIAEAAFVGSGCAISQASADIMSDLMIDRTPEEAIELCKLFGRMIRGEETDEAVLDKLEDANILHDIAHMPARVKCAELAWHTLEEMLEAHNNGSTAAGTSTTEDNSANANDSSADSEYAKGGE</sequence>
<dbReference type="InterPro" id="IPR002871">
    <property type="entry name" value="NIF_FeS_clus_asmbl_NifU_N"/>
</dbReference>
<evidence type="ECO:0000313" key="3">
    <source>
        <dbReference type="EMBL" id="ACV50829.1"/>
    </source>
</evidence>
<dbReference type="GeneID" id="84805927"/>
<dbReference type="Pfam" id="PF01592">
    <property type="entry name" value="NifU_N"/>
    <property type="match status" value="1"/>
</dbReference>
<dbReference type="CDD" id="cd06664">
    <property type="entry name" value="IscU_like"/>
    <property type="match status" value="1"/>
</dbReference>
<dbReference type="PANTHER" id="PTHR10093">
    <property type="entry name" value="IRON-SULFUR CLUSTER ASSEMBLY ENZYME NIFU HOMOLOG"/>
    <property type="match status" value="1"/>
</dbReference>
<dbReference type="AlphaFoldDB" id="C8W9P1"/>
<evidence type="ECO:0000313" key="4">
    <source>
        <dbReference type="Proteomes" id="UP000000960"/>
    </source>
</evidence>
<evidence type="ECO:0000259" key="2">
    <source>
        <dbReference type="Pfam" id="PF01592"/>
    </source>
</evidence>
<dbReference type="NCBIfam" id="TIGR01994">
    <property type="entry name" value="SUF_scaf_2"/>
    <property type="match status" value="1"/>
</dbReference>
<evidence type="ECO:0000256" key="1">
    <source>
        <dbReference type="SAM" id="MobiDB-lite"/>
    </source>
</evidence>
<feature type="domain" description="NIF system FeS cluster assembly NifU N-terminal" evidence="2">
    <location>
        <begin position="7"/>
        <end position="96"/>
    </location>
</feature>
<gene>
    <name evidence="3" type="ordered locus">Apar_0398</name>
</gene>
<dbReference type="eggNOG" id="COG0822">
    <property type="taxonomic scope" value="Bacteria"/>
</dbReference>
<dbReference type="GO" id="GO:0051536">
    <property type="term" value="F:iron-sulfur cluster binding"/>
    <property type="evidence" value="ECO:0007669"/>
    <property type="project" value="InterPro"/>
</dbReference>
<reference evidence="3 4" key="1">
    <citation type="journal article" date="2009" name="Stand. Genomic Sci.">
        <title>Complete genome sequence of Atopobium parvulum type strain (IPP 1246).</title>
        <authorList>
            <person name="Copeland A."/>
            <person name="Sikorski J."/>
            <person name="Lapidus A."/>
            <person name="Nolan M."/>
            <person name="Del Rio T.G."/>
            <person name="Lucas S."/>
            <person name="Chen F."/>
            <person name="Tice H."/>
            <person name="Pitluck S."/>
            <person name="Cheng J.F."/>
            <person name="Pukall R."/>
            <person name="Chertkov O."/>
            <person name="Brettin T."/>
            <person name="Han C."/>
            <person name="Detter J.C."/>
            <person name="Kuske C."/>
            <person name="Bruce D."/>
            <person name="Goodwin L."/>
            <person name="Ivanova N."/>
            <person name="Mavromatis K."/>
            <person name="Mikhailova N."/>
            <person name="Chen A."/>
            <person name="Palaniappan K."/>
            <person name="Chain P."/>
            <person name="Rohde M."/>
            <person name="Goker M."/>
            <person name="Bristow J."/>
            <person name="Eisen J.A."/>
            <person name="Markowitz V."/>
            <person name="Hugenholtz P."/>
            <person name="Kyrpides N.C."/>
            <person name="Klenk H.P."/>
            <person name="Detter J.C."/>
        </authorList>
    </citation>
    <scope>NUCLEOTIDE SEQUENCE [LARGE SCALE GENOMIC DNA]</scope>
    <source>
        <strain evidence="4">ATCC 33793 / DSM 20469 / CCUG 32760 / JCM 10300 / KCTC 3663 / VPI 0546 / 1246</strain>
    </source>
</reference>
<dbReference type="GO" id="GO:0005506">
    <property type="term" value="F:iron ion binding"/>
    <property type="evidence" value="ECO:0007669"/>
    <property type="project" value="InterPro"/>
</dbReference>
<dbReference type="GO" id="GO:0016226">
    <property type="term" value="P:iron-sulfur cluster assembly"/>
    <property type="evidence" value="ECO:0007669"/>
    <property type="project" value="InterPro"/>
</dbReference>
<dbReference type="EMBL" id="CP001721">
    <property type="protein sequence ID" value="ACV50829.1"/>
    <property type="molecule type" value="Genomic_DNA"/>
</dbReference>
<feature type="region of interest" description="Disordered" evidence="1">
    <location>
        <begin position="145"/>
        <end position="175"/>
    </location>
</feature>
<name>C8W9P1_LANP1</name>
<feature type="compositionally biased region" description="Low complexity" evidence="1">
    <location>
        <begin position="156"/>
        <end position="168"/>
    </location>
</feature>
<dbReference type="SUPFAM" id="SSF82649">
    <property type="entry name" value="SufE/NifU"/>
    <property type="match status" value="1"/>
</dbReference>
<feature type="compositionally biased region" description="Polar residues" evidence="1">
    <location>
        <begin position="145"/>
        <end position="155"/>
    </location>
</feature>
<dbReference type="Gene3D" id="3.90.1010.10">
    <property type="match status" value="1"/>
</dbReference>
<organism evidence="3 4">
    <name type="scientific">Lancefieldella parvula (strain ATCC 33793 / DSM 20469 / CCUG 32760 / JCM 10300 / KCTC 3663 / VPI 0546 / 1246)</name>
    <name type="common">Atopobium parvulum</name>
    <dbReference type="NCBI Taxonomy" id="521095"/>
    <lineage>
        <taxon>Bacteria</taxon>
        <taxon>Bacillati</taxon>
        <taxon>Actinomycetota</taxon>
        <taxon>Coriobacteriia</taxon>
        <taxon>Coriobacteriales</taxon>
        <taxon>Atopobiaceae</taxon>
        <taxon>Lancefieldella</taxon>
    </lineage>
</organism>
<proteinExistence type="predicted"/>
<dbReference type="HOGENOM" id="CLU_079283_4_0_11"/>
<keyword evidence="4" id="KW-1185">Reference proteome</keyword>